<comment type="caution">
    <text evidence="3">The sequence shown here is derived from an EMBL/GenBank/DDBJ whole genome shotgun (WGS) entry which is preliminary data.</text>
</comment>
<accession>A0A7Y9NRH1</accession>
<name>A0A7Y9NRH1_9BACT</name>
<dbReference type="Gene3D" id="1.10.510.10">
    <property type="entry name" value="Transferase(Phosphotransferase) domain 1"/>
    <property type="match status" value="1"/>
</dbReference>
<proteinExistence type="predicted"/>
<feature type="domain" description="DUF8082" evidence="2">
    <location>
        <begin position="88"/>
        <end position="143"/>
    </location>
</feature>
<dbReference type="EMBL" id="JACCCV010000002">
    <property type="protein sequence ID" value="NYF54037.1"/>
    <property type="molecule type" value="Genomic_DNA"/>
</dbReference>
<dbReference type="Pfam" id="PF26309">
    <property type="entry name" value="DUF8082"/>
    <property type="match status" value="1"/>
</dbReference>
<evidence type="ECO:0000313" key="3">
    <source>
        <dbReference type="EMBL" id="NYF54037.1"/>
    </source>
</evidence>
<keyword evidence="1" id="KW-0175">Coiled coil</keyword>
<evidence type="ECO:0000313" key="4">
    <source>
        <dbReference type="Proteomes" id="UP000534186"/>
    </source>
</evidence>
<feature type="coiled-coil region" evidence="1">
    <location>
        <begin position="109"/>
        <end position="136"/>
    </location>
</feature>
<organism evidence="3 4">
    <name type="scientific">Tunturiibacter lichenicola</name>
    <dbReference type="NCBI Taxonomy" id="2051959"/>
    <lineage>
        <taxon>Bacteria</taxon>
        <taxon>Pseudomonadati</taxon>
        <taxon>Acidobacteriota</taxon>
        <taxon>Terriglobia</taxon>
        <taxon>Terriglobales</taxon>
        <taxon>Acidobacteriaceae</taxon>
        <taxon>Tunturiibacter</taxon>
    </lineage>
</organism>
<evidence type="ECO:0000256" key="1">
    <source>
        <dbReference type="SAM" id="Coils"/>
    </source>
</evidence>
<dbReference type="AlphaFoldDB" id="A0A7Y9NRH1"/>
<protein>
    <recommendedName>
        <fullName evidence="2">DUF8082 domain-containing protein</fullName>
    </recommendedName>
</protein>
<reference evidence="3 4" key="1">
    <citation type="submission" date="2020-07" db="EMBL/GenBank/DDBJ databases">
        <title>Genomic Encyclopedia of Type Strains, Phase IV (KMG-V): Genome sequencing to study the core and pangenomes of soil and plant-associated prokaryotes.</title>
        <authorList>
            <person name="Whitman W."/>
        </authorList>
    </citation>
    <scope>NUCLEOTIDE SEQUENCE [LARGE SCALE GENOMIC DNA]</scope>
    <source>
        <strain evidence="3 4">M8UP30</strain>
    </source>
</reference>
<dbReference type="Proteomes" id="UP000534186">
    <property type="component" value="Unassembled WGS sequence"/>
</dbReference>
<dbReference type="InterPro" id="IPR058395">
    <property type="entry name" value="DUF8082"/>
</dbReference>
<sequence length="153" mass="16474">MISGLLQHSPVSPSRINPLIPAEFSAVVMKALAKEKRERWQTAREFLAALDASQLGQASQVRVFAGSTPTLTGAAEGVIAESSKYEPDQLSEITLKLAHYVGPIASVLVKRASSSANDLQALVEQVAQEIEEADARRRFLSSVGGRFRKSGLL</sequence>
<gene>
    <name evidence="3" type="ORF">HDF12_004436</name>
</gene>
<evidence type="ECO:0000259" key="2">
    <source>
        <dbReference type="Pfam" id="PF26309"/>
    </source>
</evidence>